<dbReference type="Proteomes" id="UP000315439">
    <property type="component" value="Unassembled WGS sequence"/>
</dbReference>
<feature type="transmembrane region" description="Helical" evidence="2">
    <location>
        <begin position="891"/>
        <end position="911"/>
    </location>
</feature>
<evidence type="ECO:0000256" key="2">
    <source>
        <dbReference type="SAM" id="Phobius"/>
    </source>
</evidence>
<dbReference type="Gene3D" id="3.30.70.1440">
    <property type="entry name" value="Multidrug efflux transporter AcrB pore domain"/>
    <property type="match status" value="1"/>
</dbReference>
<keyword evidence="4" id="KW-1185">Reference proteome</keyword>
<keyword evidence="2" id="KW-0472">Membrane</keyword>
<keyword evidence="2" id="KW-0812">Transmembrane</keyword>
<comment type="caution">
    <text evidence="3">The sequence shown here is derived from an EMBL/GenBank/DDBJ whole genome shotgun (WGS) entry which is preliminary data.</text>
</comment>
<sequence length="1083" mass="119592">MKTTRPNSSLDLIRLFAEHPVAPNMMMVIMILLGFWGLSQINTQLNPSQTYNSINVSVEWPGASAEDIERMITRPIEYQLRQVKNLQEIRSSTRNGMVTIQLDFVNGSDNSESLDAVKQGLAEVRHLPADMEPASIRPYVRYERVTDILVTGSATVSELAPLAQSFERDLLSRGVDKVEFISLPQSEMVIQVGSQTMLDLRMSLVQISARIKSASTDAPAGAAGKGESARQLRSLDERRNVESFNRLPIQTGDNQQLVLLGDIAQINNQYRDDSVATSQNSRPAIWMRVLRAPGTDTLEAAAIVQQWKTEAQNNLPSGIEITTFLETWKFTQQQIDLVLENGVLGLVLVMLTLFLFLSTRVAWWVALGIPLSFLAALTLFYFCGGSINVLSMVGLVMALGIVVDDAIVVGERTQTLLDQGDSPVRAATFGAKGMFSPVMASSLTTLAAFIPLMIVDGGAMREVPILMACIIVFSLVECFLVLPGHLRNSFSRKQSKPTAAYRLQVEHWFKRFREHYFLPLLRRALAFRFATLCVALAAFIFALSLLISGHIKPELIVSFEQDYIEANLKVSSTAKAHEVNKLISDIENAMLLAEQDVGDEIILSHVISKGMATITREKKRGQAYNQVLVELTSPDSRDVDVNQFAEAWRKLLPKSPLIESLQLKVGDDFSSDISIYFQGNDLANLKSAAEAVKSILASYPGVRDVNDDLPYGKEQWIFSLNTQGRELGLTAAAIGQQIYSAYNGVRIQIFNQGDQEIEVLVKLPEAEITNLFQLGQFPVRTQSGEMVTLSSVATISSQRGLEVIQHHNAQLAVNIVANVDNRENTPMSILSDFEENVVPKITKDYQLSYGLSENSRAEQQIINDLLMGVVIGLALIYVILCWNFSSYLWPLAVMSAIPLALTGALFGLQLFQVNLGVLSTLGLFTLSGVIVNDSIILVNDYKIYRDRGIEVNTAIEQAVNGRLRPVILTSLTTSVGLLPMLFESSLMGAFMAPLAIVICFGLIYGTLLILLVIPALLSMLETVSLRWLNKNSEYGAADNNSNRNVPDPNAPNQNTLNESTPKSLPLPQSRYAFAQDKEEECIE</sequence>
<feature type="transmembrane region" description="Helical" evidence="2">
    <location>
        <begin position="865"/>
        <end position="884"/>
    </location>
</feature>
<feature type="transmembrane region" description="Helical" evidence="2">
    <location>
        <begin position="917"/>
        <end position="938"/>
    </location>
</feature>
<dbReference type="SUPFAM" id="SSF82714">
    <property type="entry name" value="Multidrug efflux transporter AcrB TolC docking domain, DN and DC subdomains"/>
    <property type="match status" value="2"/>
</dbReference>
<evidence type="ECO:0000256" key="1">
    <source>
        <dbReference type="SAM" id="MobiDB-lite"/>
    </source>
</evidence>
<accession>A0A545U929</accession>
<dbReference type="Pfam" id="PF00873">
    <property type="entry name" value="ACR_tran"/>
    <property type="match status" value="1"/>
</dbReference>
<dbReference type="GO" id="GO:0005886">
    <property type="term" value="C:plasma membrane"/>
    <property type="evidence" value="ECO:0007669"/>
    <property type="project" value="TreeGrafter"/>
</dbReference>
<dbReference type="GO" id="GO:0042910">
    <property type="term" value="F:xenobiotic transmembrane transporter activity"/>
    <property type="evidence" value="ECO:0007669"/>
    <property type="project" value="TreeGrafter"/>
</dbReference>
<dbReference type="RefSeq" id="WP_142932893.1">
    <property type="nucleotide sequence ID" value="NZ_ML660167.1"/>
</dbReference>
<feature type="transmembrane region" description="Helical" evidence="2">
    <location>
        <begin position="364"/>
        <end position="382"/>
    </location>
</feature>
<dbReference type="SUPFAM" id="SSF82866">
    <property type="entry name" value="Multidrug efflux transporter AcrB transmembrane domain"/>
    <property type="match status" value="2"/>
</dbReference>
<dbReference type="AlphaFoldDB" id="A0A545U929"/>
<dbReference type="Gene3D" id="3.30.70.1430">
    <property type="entry name" value="Multidrug efflux transporter AcrB pore domain"/>
    <property type="match status" value="2"/>
</dbReference>
<feature type="transmembrane region" description="Helical" evidence="2">
    <location>
        <begin position="465"/>
        <end position="486"/>
    </location>
</feature>
<dbReference type="InterPro" id="IPR027463">
    <property type="entry name" value="AcrB_DN_DC_subdom"/>
</dbReference>
<dbReference type="InterPro" id="IPR001036">
    <property type="entry name" value="Acrflvin-R"/>
</dbReference>
<evidence type="ECO:0000313" key="3">
    <source>
        <dbReference type="EMBL" id="TQV85974.1"/>
    </source>
</evidence>
<dbReference type="EMBL" id="VIKS01000011">
    <property type="protein sequence ID" value="TQV85974.1"/>
    <property type="molecule type" value="Genomic_DNA"/>
</dbReference>
<dbReference type="Gene3D" id="3.30.70.1320">
    <property type="entry name" value="Multidrug efflux transporter AcrB pore domain like"/>
    <property type="match status" value="1"/>
</dbReference>
<feature type="transmembrane region" description="Helical" evidence="2">
    <location>
        <begin position="525"/>
        <end position="547"/>
    </location>
</feature>
<feature type="transmembrane region" description="Helical" evidence="2">
    <location>
        <begin position="429"/>
        <end position="453"/>
    </location>
</feature>
<name>A0A545U929_9GAMM</name>
<feature type="transmembrane region" description="Helical" evidence="2">
    <location>
        <begin position="388"/>
        <end position="408"/>
    </location>
</feature>
<dbReference type="PANTHER" id="PTHR32063:SF33">
    <property type="entry name" value="RND SUPERFAMILY EFFLUX PUMP PERMEASE COMPONENT"/>
    <property type="match status" value="1"/>
</dbReference>
<feature type="transmembrane region" description="Helical" evidence="2">
    <location>
        <begin position="21"/>
        <end position="39"/>
    </location>
</feature>
<dbReference type="Gene3D" id="3.30.2090.10">
    <property type="entry name" value="Multidrug efflux transporter AcrB TolC docking domain, DN and DC subdomains"/>
    <property type="match status" value="2"/>
</dbReference>
<gene>
    <name evidence="3" type="ORF">FLL46_18855</name>
</gene>
<proteinExistence type="predicted"/>
<dbReference type="SUPFAM" id="SSF82693">
    <property type="entry name" value="Multidrug efflux transporter AcrB pore domain, PN1, PN2, PC1 and PC2 subdomains"/>
    <property type="match status" value="1"/>
</dbReference>
<reference evidence="3 4" key="1">
    <citation type="submission" date="2019-07" db="EMBL/GenBank/DDBJ databases">
        <title>Draft genome for Aliikangiella sp. M105.</title>
        <authorList>
            <person name="Wang G."/>
        </authorList>
    </citation>
    <scope>NUCLEOTIDE SEQUENCE [LARGE SCALE GENOMIC DNA]</scope>
    <source>
        <strain evidence="3 4">M105</strain>
    </source>
</reference>
<dbReference type="PRINTS" id="PR00702">
    <property type="entry name" value="ACRIFLAVINRP"/>
</dbReference>
<feature type="region of interest" description="Disordered" evidence="1">
    <location>
        <begin position="1037"/>
        <end position="1068"/>
    </location>
</feature>
<feature type="transmembrane region" description="Helical" evidence="2">
    <location>
        <begin position="994"/>
        <end position="1020"/>
    </location>
</feature>
<evidence type="ECO:0000313" key="4">
    <source>
        <dbReference type="Proteomes" id="UP000315439"/>
    </source>
</evidence>
<feature type="compositionally biased region" description="Polar residues" evidence="1">
    <location>
        <begin position="1038"/>
        <end position="1062"/>
    </location>
</feature>
<keyword evidence="2" id="KW-1133">Transmembrane helix</keyword>
<dbReference type="PANTHER" id="PTHR32063">
    <property type="match status" value="1"/>
</dbReference>
<dbReference type="OrthoDB" id="5287122at2"/>
<feature type="transmembrane region" description="Helical" evidence="2">
    <location>
        <begin position="337"/>
        <end position="357"/>
    </location>
</feature>
<organism evidence="3 4">
    <name type="scientific">Aliikangiella coralliicola</name>
    <dbReference type="NCBI Taxonomy" id="2592383"/>
    <lineage>
        <taxon>Bacteria</taxon>
        <taxon>Pseudomonadati</taxon>
        <taxon>Pseudomonadota</taxon>
        <taxon>Gammaproteobacteria</taxon>
        <taxon>Oceanospirillales</taxon>
        <taxon>Pleioneaceae</taxon>
        <taxon>Aliikangiella</taxon>
    </lineage>
</organism>
<dbReference type="Gene3D" id="1.20.1640.10">
    <property type="entry name" value="Multidrug efflux transporter AcrB transmembrane domain"/>
    <property type="match status" value="2"/>
</dbReference>
<protein>
    <submittedName>
        <fullName evidence="3">Efflux RND transporter permease subunit</fullName>
    </submittedName>
</protein>